<sequence>MASQWHSLVSQKLFLARTLLGQLDRFTAQNEEYAPNEAEQALRREAAIQGAIELILRSRRLLLVMIARLYQEKSREPSTLTELASVIGEESREIDRLRELEHRAGSWWDHLDQLETAQGRPPATRKTVSTENIIAISTDSGPDRSAPALLKTLNAVKNFADDLEEQHSEW</sequence>
<dbReference type="PATRIC" id="fig|1658765.3.peg.1152"/>
<name>A0A0J7J9U5_9GAMM</name>
<dbReference type="EMBL" id="LFBU01000001">
    <property type="protein sequence ID" value="KMQ74967.1"/>
    <property type="molecule type" value="Genomic_DNA"/>
</dbReference>
<evidence type="ECO:0000313" key="1">
    <source>
        <dbReference type="EMBL" id="KMQ74967.1"/>
    </source>
</evidence>
<dbReference type="OrthoDB" id="6366876at2"/>
<organism evidence="1 2">
    <name type="scientific">Marinobacter subterrani</name>
    <dbReference type="NCBI Taxonomy" id="1658765"/>
    <lineage>
        <taxon>Bacteria</taxon>
        <taxon>Pseudomonadati</taxon>
        <taxon>Pseudomonadota</taxon>
        <taxon>Gammaproteobacteria</taxon>
        <taxon>Pseudomonadales</taxon>
        <taxon>Marinobacteraceae</taxon>
        <taxon>Marinobacter</taxon>
    </lineage>
</organism>
<reference evidence="1 2" key="1">
    <citation type="submission" date="2015-06" db="EMBL/GenBank/DDBJ databases">
        <title>Marinobacter subterrani, a genetically tractable neutrophilic iron-oxidizing strain isolated from the Soudan Iron Mine.</title>
        <authorList>
            <person name="Bonis B.M."/>
            <person name="Gralnick J.A."/>
        </authorList>
    </citation>
    <scope>NUCLEOTIDE SEQUENCE [LARGE SCALE GENOMIC DNA]</scope>
    <source>
        <strain evidence="1 2">JG233</strain>
    </source>
</reference>
<dbReference type="InterPro" id="IPR046493">
    <property type="entry name" value="DUF6586"/>
</dbReference>
<dbReference type="STRING" id="1658765.Msub_11162"/>
<dbReference type="Pfam" id="PF20227">
    <property type="entry name" value="DUF6586"/>
    <property type="match status" value="1"/>
</dbReference>
<dbReference type="AlphaFoldDB" id="A0A0J7J9U5"/>
<evidence type="ECO:0000313" key="2">
    <source>
        <dbReference type="Proteomes" id="UP000036102"/>
    </source>
</evidence>
<comment type="caution">
    <text evidence="1">The sequence shown here is derived from an EMBL/GenBank/DDBJ whole genome shotgun (WGS) entry which is preliminary data.</text>
</comment>
<keyword evidence="2" id="KW-1185">Reference proteome</keyword>
<protein>
    <submittedName>
        <fullName evidence="1">Uncharacterized protein</fullName>
    </submittedName>
</protein>
<gene>
    <name evidence="1" type="ORF">Msub_11162</name>
</gene>
<proteinExistence type="predicted"/>
<dbReference type="RefSeq" id="WP_048495124.1">
    <property type="nucleotide sequence ID" value="NZ_JADQCF010000013.1"/>
</dbReference>
<accession>A0A0J7J9U5</accession>
<dbReference type="Proteomes" id="UP000036102">
    <property type="component" value="Unassembled WGS sequence"/>
</dbReference>